<dbReference type="Gene3D" id="1.20.144.10">
    <property type="entry name" value="Phosphatidic acid phosphatase type 2/haloperoxidase"/>
    <property type="match status" value="1"/>
</dbReference>
<dbReference type="OrthoDB" id="302705at2759"/>
<comment type="caution">
    <text evidence="4">The sequence shown here is derived from an EMBL/GenBank/DDBJ whole genome shotgun (WGS) entry which is preliminary data.</text>
</comment>
<feature type="transmembrane region" description="Helical" evidence="2">
    <location>
        <begin position="21"/>
        <end position="46"/>
    </location>
</feature>
<protein>
    <submittedName>
        <fullName evidence="4">313_t:CDS:1</fullName>
    </submittedName>
</protein>
<evidence type="ECO:0000259" key="3">
    <source>
        <dbReference type="Pfam" id="PF01569"/>
    </source>
</evidence>
<organism evidence="4 5">
    <name type="scientific">Cetraspora pellucida</name>
    <dbReference type="NCBI Taxonomy" id="1433469"/>
    <lineage>
        <taxon>Eukaryota</taxon>
        <taxon>Fungi</taxon>
        <taxon>Fungi incertae sedis</taxon>
        <taxon>Mucoromycota</taxon>
        <taxon>Glomeromycotina</taxon>
        <taxon>Glomeromycetes</taxon>
        <taxon>Diversisporales</taxon>
        <taxon>Gigasporaceae</taxon>
        <taxon>Cetraspora</taxon>
    </lineage>
</organism>
<name>A0A9N9C171_9GLOM</name>
<dbReference type="PANTHER" id="PTHR14969">
    <property type="entry name" value="SPHINGOSINE-1-PHOSPHATE PHOSPHOHYDROLASE"/>
    <property type="match status" value="1"/>
</dbReference>
<keyword evidence="2" id="KW-0812">Transmembrane</keyword>
<dbReference type="SUPFAM" id="SSF48317">
    <property type="entry name" value="Acid phosphatase/Vanadium-dependent haloperoxidase"/>
    <property type="match status" value="1"/>
</dbReference>
<keyword evidence="5" id="KW-1185">Reference proteome</keyword>
<sequence>EIMKRTIRQPRPTNSKQQKKSFGMPSSHSTVIIYFATFISLQLHTISLHEFFSFISIYTTQTSINTLIKLTLSSIVSLTALSVVWSRVALGYHTRNQVIVGMVLGFCLGIIWDRWWWSYWNVI</sequence>
<keyword evidence="2" id="KW-0472">Membrane</keyword>
<dbReference type="AlphaFoldDB" id="A0A9N9C171"/>
<feature type="domain" description="Phosphatidic acid phosphatase type 2/haloperoxidase" evidence="3">
    <location>
        <begin position="9"/>
        <end position="117"/>
    </location>
</feature>
<gene>
    <name evidence="4" type="ORF">CPELLU_LOCUS6398</name>
</gene>
<proteinExistence type="predicted"/>
<reference evidence="4" key="1">
    <citation type="submission" date="2021-06" db="EMBL/GenBank/DDBJ databases">
        <authorList>
            <person name="Kallberg Y."/>
            <person name="Tangrot J."/>
            <person name="Rosling A."/>
        </authorList>
    </citation>
    <scope>NUCLEOTIDE SEQUENCE</scope>
    <source>
        <strain evidence="4">FL966</strain>
    </source>
</reference>
<dbReference type="InterPro" id="IPR000326">
    <property type="entry name" value="PAP2/HPO"/>
</dbReference>
<accession>A0A9N9C171</accession>
<dbReference type="Proteomes" id="UP000789759">
    <property type="component" value="Unassembled WGS sequence"/>
</dbReference>
<keyword evidence="2" id="KW-1133">Transmembrane helix</keyword>
<evidence type="ECO:0000313" key="5">
    <source>
        <dbReference type="Proteomes" id="UP000789759"/>
    </source>
</evidence>
<dbReference type="PANTHER" id="PTHR14969:SF13">
    <property type="entry name" value="AT30094P"/>
    <property type="match status" value="1"/>
</dbReference>
<feature type="non-terminal residue" evidence="4">
    <location>
        <position position="1"/>
    </location>
</feature>
<dbReference type="Pfam" id="PF01569">
    <property type="entry name" value="PAP2"/>
    <property type="match status" value="1"/>
</dbReference>
<evidence type="ECO:0000256" key="1">
    <source>
        <dbReference type="SAM" id="MobiDB-lite"/>
    </source>
</evidence>
<feature type="transmembrane region" description="Helical" evidence="2">
    <location>
        <begin position="66"/>
        <end position="86"/>
    </location>
</feature>
<dbReference type="EMBL" id="CAJVQA010003957">
    <property type="protein sequence ID" value="CAG8587981.1"/>
    <property type="molecule type" value="Genomic_DNA"/>
</dbReference>
<dbReference type="InterPro" id="IPR036938">
    <property type="entry name" value="PAP2/HPO_sf"/>
</dbReference>
<dbReference type="GO" id="GO:0042392">
    <property type="term" value="F:sphingosine-1-phosphate phosphatase activity"/>
    <property type="evidence" value="ECO:0007669"/>
    <property type="project" value="TreeGrafter"/>
</dbReference>
<feature type="transmembrane region" description="Helical" evidence="2">
    <location>
        <begin position="98"/>
        <end position="117"/>
    </location>
</feature>
<evidence type="ECO:0000313" key="4">
    <source>
        <dbReference type="EMBL" id="CAG8587981.1"/>
    </source>
</evidence>
<evidence type="ECO:0000256" key="2">
    <source>
        <dbReference type="SAM" id="Phobius"/>
    </source>
</evidence>
<feature type="region of interest" description="Disordered" evidence="1">
    <location>
        <begin position="1"/>
        <end position="24"/>
    </location>
</feature>